<evidence type="ECO:0000313" key="3">
    <source>
        <dbReference type="EMBL" id="MYM85816.1"/>
    </source>
</evidence>
<reference evidence="3 4" key="1">
    <citation type="submission" date="2020-01" db="EMBL/GenBank/DDBJ databases">
        <title>Novel species isolated from a subtropical stream in China.</title>
        <authorList>
            <person name="Lu H."/>
        </authorList>
    </citation>
    <scope>NUCLEOTIDE SEQUENCE [LARGE SCALE GENOMIC DNA]</scope>
    <source>
        <strain evidence="3 4">FT82W</strain>
    </source>
</reference>
<sequence>MQIVSCPSCGAEVKFRSHASVMAVCEYCSTSVLKDAGSVKDLGKMSSVLEDYSPIQIGTSGVLGKRQFTVVGRIQLRYSAGMWNEWYLLFDDGVTSWLGDSSGMYTVTAEFKIDPVAAAALPAFEQLRPGHNFPINGALYTAAEIRTADCIGGQGELPFKVGEGYQARVADFRRGGEFITLDYSDSPRPVVYTGLAVTLESMKCQLLRDDDTIQRAAGRYRGKLDALDCPSCGSGIKYIPGVTATLVCPACHAQIDAASPKAEVLAAGERVAAVPMTIELGATARINNQDFTIIGMMRRADDEGTQWNEYLMYGTRAGFSWLVETDEGWSGSNVMAEWPVAYAPGAPTVTVDRSQFSRLYDYGSVVTFAAGAFNWRVAAGDRTRVEEFAAGQIRLAAESTEQEMTWSRSSPVSADQLKAWFGDKFKGRVGAPAAAKGGKRRYRDTAKYIIWFMLAINAIPLLMNFSGTWFLSLLGAAAIYLPAWFMDNEDNS</sequence>
<dbReference type="InterPro" id="IPR025235">
    <property type="entry name" value="DUF4178"/>
</dbReference>
<evidence type="ECO:0000313" key="4">
    <source>
        <dbReference type="Proteomes" id="UP000470302"/>
    </source>
</evidence>
<organism evidence="3 4">
    <name type="scientific">Duganella vulcania</name>
    <dbReference type="NCBI Taxonomy" id="2692166"/>
    <lineage>
        <taxon>Bacteria</taxon>
        <taxon>Pseudomonadati</taxon>
        <taxon>Pseudomonadota</taxon>
        <taxon>Betaproteobacteria</taxon>
        <taxon>Burkholderiales</taxon>
        <taxon>Oxalobacteraceae</taxon>
        <taxon>Telluria group</taxon>
        <taxon>Duganella</taxon>
    </lineage>
</organism>
<feature type="domain" description="DUF4178" evidence="2">
    <location>
        <begin position="56"/>
        <end position="195"/>
    </location>
</feature>
<gene>
    <name evidence="3" type="ORF">GTP91_01340</name>
</gene>
<accession>A0A845FYY4</accession>
<dbReference type="Pfam" id="PF13785">
    <property type="entry name" value="DUF4178"/>
    <property type="match status" value="2"/>
</dbReference>
<feature type="domain" description="DUF4178" evidence="2">
    <location>
        <begin position="280"/>
        <end position="413"/>
    </location>
</feature>
<dbReference type="RefSeq" id="WP_161095144.1">
    <property type="nucleotide sequence ID" value="NZ_WWCW01000002.1"/>
</dbReference>
<evidence type="ECO:0000256" key="1">
    <source>
        <dbReference type="SAM" id="Phobius"/>
    </source>
</evidence>
<proteinExistence type="predicted"/>
<dbReference type="AlphaFoldDB" id="A0A845FYY4"/>
<name>A0A845FYY4_9BURK</name>
<dbReference type="EMBL" id="WWCW01000002">
    <property type="protein sequence ID" value="MYM85816.1"/>
    <property type="molecule type" value="Genomic_DNA"/>
</dbReference>
<keyword evidence="1" id="KW-1133">Transmembrane helix</keyword>
<comment type="caution">
    <text evidence="3">The sequence shown here is derived from an EMBL/GenBank/DDBJ whole genome shotgun (WGS) entry which is preliminary data.</text>
</comment>
<protein>
    <submittedName>
        <fullName evidence="3">DUF4178 domain-containing protein</fullName>
    </submittedName>
</protein>
<dbReference type="Proteomes" id="UP000470302">
    <property type="component" value="Unassembled WGS sequence"/>
</dbReference>
<feature type="transmembrane region" description="Helical" evidence="1">
    <location>
        <begin position="445"/>
        <end position="463"/>
    </location>
</feature>
<keyword evidence="1" id="KW-0472">Membrane</keyword>
<keyword evidence="1" id="KW-0812">Transmembrane</keyword>
<evidence type="ECO:0000259" key="2">
    <source>
        <dbReference type="Pfam" id="PF13785"/>
    </source>
</evidence>